<feature type="region of interest" description="Disordered" evidence="1">
    <location>
        <begin position="278"/>
        <end position="304"/>
    </location>
</feature>
<feature type="compositionally biased region" description="Low complexity" evidence="1">
    <location>
        <begin position="292"/>
        <end position="304"/>
    </location>
</feature>
<evidence type="ECO:0000313" key="3">
    <source>
        <dbReference type="Proteomes" id="UP000244336"/>
    </source>
</evidence>
<dbReference type="EMBL" id="CM009754">
    <property type="protein sequence ID" value="PUZ50327.1"/>
    <property type="molecule type" value="Genomic_DNA"/>
</dbReference>
<feature type="compositionally biased region" description="Basic and acidic residues" evidence="1">
    <location>
        <begin position="198"/>
        <end position="212"/>
    </location>
</feature>
<reference evidence="2 3" key="1">
    <citation type="submission" date="2018-04" db="EMBL/GenBank/DDBJ databases">
        <title>WGS assembly of Panicum hallii var. hallii HAL2.</title>
        <authorList>
            <person name="Lovell J."/>
            <person name="Jenkins J."/>
            <person name="Lowry D."/>
            <person name="Mamidi S."/>
            <person name="Sreedasyam A."/>
            <person name="Weng X."/>
            <person name="Barry K."/>
            <person name="Bonette J."/>
            <person name="Campitelli B."/>
            <person name="Daum C."/>
            <person name="Gordon S."/>
            <person name="Gould B."/>
            <person name="Lipzen A."/>
            <person name="MacQueen A."/>
            <person name="Palacio-Mejia J."/>
            <person name="Plott C."/>
            <person name="Shakirov E."/>
            <person name="Shu S."/>
            <person name="Yoshinaga Y."/>
            <person name="Zane M."/>
            <person name="Rokhsar D."/>
            <person name="Grimwood J."/>
            <person name="Schmutz J."/>
            <person name="Juenger T."/>
        </authorList>
    </citation>
    <scope>NUCLEOTIDE SEQUENCE [LARGE SCALE GENOMIC DNA]</scope>
    <source>
        <strain evidence="3">cv. HAL2</strain>
    </source>
</reference>
<sequence length="304" mass="33374">MEHVPAPQPRRQAALQQLEADAALLRFLIVLADPPAVRRHRLRQVQLHADVVVRGARVQHPGRQRAAHVRHALRRAVLEPEDARVHDHLEARGSRRDGTDRRRGKARPQFLELPAEEARQARQVACGRDSEPEAVKLRPPARLHAAPPAARPREVGIAVQHDDLLAFVVTGGLCGGDAHEGGGVLDGGEPRRPKKLPVRHDAPRRRGEERDALPPAPPARPDPALVVAVVALRHVLLAEKLQDSGRHGQVVAQDELTAEHDRRHGHVGLLGRQVPDRALLVPDLDPRRSRAGRGPSSDRPGTAR</sequence>
<organism evidence="2 3">
    <name type="scientific">Panicum hallii var. hallii</name>
    <dbReference type="NCBI Taxonomy" id="1504633"/>
    <lineage>
        <taxon>Eukaryota</taxon>
        <taxon>Viridiplantae</taxon>
        <taxon>Streptophyta</taxon>
        <taxon>Embryophyta</taxon>
        <taxon>Tracheophyta</taxon>
        <taxon>Spermatophyta</taxon>
        <taxon>Magnoliopsida</taxon>
        <taxon>Liliopsida</taxon>
        <taxon>Poales</taxon>
        <taxon>Poaceae</taxon>
        <taxon>PACMAD clade</taxon>
        <taxon>Panicoideae</taxon>
        <taxon>Panicodae</taxon>
        <taxon>Paniceae</taxon>
        <taxon>Panicinae</taxon>
        <taxon>Panicum</taxon>
        <taxon>Panicum sect. Panicum</taxon>
    </lineage>
</organism>
<keyword evidence="3" id="KW-1185">Reference proteome</keyword>
<name>A0A2T7D403_9POAL</name>
<proteinExistence type="predicted"/>
<accession>A0A2T7D403</accession>
<evidence type="ECO:0000256" key="1">
    <source>
        <dbReference type="SAM" id="MobiDB-lite"/>
    </source>
</evidence>
<evidence type="ECO:0000313" key="2">
    <source>
        <dbReference type="EMBL" id="PUZ50327.1"/>
    </source>
</evidence>
<gene>
    <name evidence="2" type="ORF">GQ55_6G050900</name>
</gene>
<dbReference type="AlphaFoldDB" id="A0A2T7D403"/>
<protein>
    <submittedName>
        <fullName evidence="2">Uncharacterized protein</fullName>
    </submittedName>
</protein>
<dbReference type="Gramene" id="PUZ50327">
    <property type="protein sequence ID" value="PUZ50327"/>
    <property type="gene ID" value="GQ55_6G050900"/>
</dbReference>
<dbReference type="Proteomes" id="UP000244336">
    <property type="component" value="Chromosome 6"/>
</dbReference>
<feature type="region of interest" description="Disordered" evidence="1">
    <location>
        <begin position="180"/>
        <end position="222"/>
    </location>
</feature>